<accession>A0A430F8D4</accession>
<comment type="caution">
    <text evidence="2">The sequence shown here is derived from an EMBL/GenBank/DDBJ whole genome shotgun (WGS) entry which is preliminary data.</text>
</comment>
<evidence type="ECO:0000256" key="1">
    <source>
        <dbReference type="SAM" id="Phobius"/>
    </source>
</evidence>
<dbReference type="AlphaFoldDB" id="A0A430F8D4"/>
<name>A0A430F8D4_9BIFI</name>
<feature type="transmembrane region" description="Helical" evidence="1">
    <location>
        <begin position="48"/>
        <end position="68"/>
    </location>
</feature>
<dbReference type="Proteomes" id="UP000288607">
    <property type="component" value="Unassembled WGS sequence"/>
</dbReference>
<reference evidence="2 3" key="1">
    <citation type="submission" date="2018-09" db="EMBL/GenBank/DDBJ databases">
        <title>Characterization of the phylogenetic diversity of five novel species belonging to the genus Bifidobacterium.</title>
        <authorList>
            <person name="Lugli G.A."/>
            <person name="Duranti S."/>
            <person name="Milani C."/>
        </authorList>
    </citation>
    <scope>NUCLEOTIDE SEQUENCE [LARGE SCALE GENOMIC DNA]</scope>
    <source>
        <strain evidence="2 3">2028B</strain>
    </source>
</reference>
<protein>
    <submittedName>
        <fullName evidence="2">Uncharacterized protein</fullName>
    </submittedName>
</protein>
<keyword evidence="1" id="KW-0472">Membrane</keyword>
<keyword evidence="1" id="KW-0812">Transmembrane</keyword>
<proteinExistence type="predicted"/>
<keyword evidence="3" id="KW-1185">Reference proteome</keyword>
<gene>
    <name evidence="2" type="ORF">D2E23_2148</name>
</gene>
<dbReference type="RefSeq" id="WP_126030920.1">
    <property type="nucleotide sequence ID" value="NZ_JAFEJY010000013.1"/>
</dbReference>
<sequence>MAGKKDKSLIYWNMNYKGKLRRTWVMLPICVIVGVIAPFYTAMEYGSVLLGIVFDVVLAVTWVLQLLYNMRKAREEEQQERQQTMTPTAGQSINMASQVPTGAVPFAPQPNGGTSWSGPTPFEQETGRLQMQMAYLAESLPDRAAIDDGRIQTVYVHAMVKNGQSKWDCFYRTGNALVASGDMMKTMPSDTRRRFFASGQSLMDEYRRVCDRYHVDAPTELRITFDPKTHELHTDVEYQPIGDDDPFMAWASEVYKGFQS</sequence>
<dbReference type="OrthoDB" id="3237523at2"/>
<dbReference type="EMBL" id="QXGJ01000018">
    <property type="protein sequence ID" value="RSX48997.1"/>
    <property type="molecule type" value="Genomic_DNA"/>
</dbReference>
<organism evidence="2 3">
    <name type="scientific">Bifidobacterium callimiconis</name>
    <dbReference type="NCBI Taxonomy" id="2306973"/>
    <lineage>
        <taxon>Bacteria</taxon>
        <taxon>Bacillati</taxon>
        <taxon>Actinomycetota</taxon>
        <taxon>Actinomycetes</taxon>
        <taxon>Bifidobacteriales</taxon>
        <taxon>Bifidobacteriaceae</taxon>
        <taxon>Bifidobacterium</taxon>
    </lineage>
</organism>
<keyword evidence="1" id="KW-1133">Transmembrane helix</keyword>
<evidence type="ECO:0000313" key="3">
    <source>
        <dbReference type="Proteomes" id="UP000288607"/>
    </source>
</evidence>
<feature type="transmembrane region" description="Helical" evidence="1">
    <location>
        <begin position="24"/>
        <end position="42"/>
    </location>
</feature>
<evidence type="ECO:0000313" key="2">
    <source>
        <dbReference type="EMBL" id="RSX48997.1"/>
    </source>
</evidence>